<keyword evidence="2" id="KW-0645">Protease</keyword>
<dbReference type="PANTHER" id="PTHR20842">
    <property type="entry name" value="PROTEASE S51 ALPHA-ASPARTYL DIPEPTIDASE"/>
    <property type="match status" value="1"/>
</dbReference>
<organism evidence="5">
    <name type="scientific">bioreactor metagenome</name>
    <dbReference type="NCBI Taxonomy" id="1076179"/>
    <lineage>
        <taxon>unclassified sequences</taxon>
        <taxon>metagenomes</taxon>
        <taxon>ecological metagenomes</taxon>
    </lineage>
</organism>
<sequence>MKKLFLTSYFAGTAQLFAQYFVSSEFEKKVVFIPTAANVDEYKKHLTKAQNKLAEFGFAVEVLDVATASEAAAREKIEQTKYLYIAGGNTFYLLQELKKKNLLDLIAKRVSEGMIYIGESAGGMITAPDVEYVQPMDPKELAPELTSYEALKLVDFYLLPHEGEFPFAEAVEEIINTYGDKYNLLAINNKQAIIVNGNEVKKV</sequence>
<dbReference type="GO" id="GO:0006508">
    <property type="term" value="P:proteolysis"/>
    <property type="evidence" value="ECO:0007669"/>
    <property type="project" value="UniProtKB-KW"/>
</dbReference>
<dbReference type="Gene3D" id="3.40.50.880">
    <property type="match status" value="1"/>
</dbReference>
<evidence type="ECO:0000256" key="3">
    <source>
        <dbReference type="ARBA" id="ARBA00022801"/>
    </source>
</evidence>
<reference evidence="5" key="1">
    <citation type="submission" date="2019-08" db="EMBL/GenBank/DDBJ databases">
        <authorList>
            <person name="Kucharzyk K."/>
            <person name="Murdoch R.W."/>
            <person name="Higgins S."/>
            <person name="Loffler F."/>
        </authorList>
    </citation>
    <scope>NUCLEOTIDE SEQUENCE</scope>
</reference>
<comment type="similarity">
    <text evidence="1">Belongs to the peptidase S51 family.</text>
</comment>
<gene>
    <name evidence="5" type="ORF">SDC9_71107</name>
</gene>
<dbReference type="InterPro" id="IPR005320">
    <property type="entry name" value="Peptidase_S51"/>
</dbReference>
<comment type="caution">
    <text evidence="5">The sequence shown here is derived from an EMBL/GenBank/DDBJ whole genome shotgun (WGS) entry which is preliminary data.</text>
</comment>
<dbReference type="InterPro" id="IPR029062">
    <property type="entry name" value="Class_I_gatase-like"/>
</dbReference>
<keyword evidence="4" id="KW-0720">Serine protease</keyword>
<evidence type="ECO:0000313" key="5">
    <source>
        <dbReference type="EMBL" id="MPM24624.1"/>
    </source>
</evidence>
<dbReference type="SUPFAM" id="SSF52317">
    <property type="entry name" value="Class I glutamine amidotransferase-like"/>
    <property type="match status" value="1"/>
</dbReference>
<evidence type="ECO:0000256" key="4">
    <source>
        <dbReference type="ARBA" id="ARBA00022825"/>
    </source>
</evidence>
<dbReference type="AlphaFoldDB" id="A0A644YEP5"/>
<evidence type="ECO:0000256" key="2">
    <source>
        <dbReference type="ARBA" id="ARBA00022670"/>
    </source>
</evidence>
<protein>
    <submittedName>
        <fullName evidence="5">Putative peptidase</fullName>
        <ecNumber evidence="5">3.4.21.-</ecNumber>
    </submittedName>
</protein>
<dbReference type="Pfam" id="PF03575">
    <property type="entry name" value="Peptidase_S51"/>
    <property type="match status" value="1"/>
</dbReference>
<dbReference type="PANTHER" id="PTHR20842:SF0">
    <property type="entry name" value="ALPHA-ASPARTYL DIPEPTIDASE"/>
    <property type="match status" value="1"/>
</dbReference>
<dbReference type="EC" id="3.4.21.-" evidence="5"/>
<proteinExistence type="inferred from homology"/>
<accession>A0A644YEP5</accession>
<name>A0A644YEP5_9ZZZZ</name>
<evidence type="ECO:0000256" key="1">
    <source>
        <dbReference type="ARBA" id="ARBA00006534"/>
    </source>
</evidence>
<dbReference type="GO" id="GO:0008236">
    <property type="term" value="F:serine-type peptidase activity"/>
    <property type="evidence" value="ECO:0007669"/>
    <property type="project" value="UniProtKB-KW"/>
</dbReference>
<keyword evidence="3 5" id="KW-0378">Hydrolase</keyword>
<dbReference type="EMBL" id="VSSQ01004307">
    <property type="protein sequence ID" value="MPM24624.1"/>
    <property type="molecule type" value="Genomic_DNA"/>
</dbReference>